<dbReference type="OrthoDB" id="881574at2"/>
<sequence>MPQVKLADAAVARRINRALLQLLVRAHAAGDVDSLRTPRQQLRQADQASRYDADEKVSRNYGRGLVGADYNVLLNQGFSLLFGFTLEFVGVQPMQETGHVTFDLRTGRPLRLADVVADEPAQLTLRTEGAINRRMGETLVEIVATINDSAEVAGLTERFTGTRQPGG</sequence>
<dbReference type="AlphaFoldDB" id="A0A2Z3GN98"/>
<gene>
    <name evidence="1" type="ORF">DDQ68_06305</name>
</gene>
<organism evidence="1 2">
    <name type="scientific">Hymenobacter nivis</name>
    <dbReference type="NCBI Taxonomy" id="1850093"/>
    <lineage>
        <taxon>Bacteria</taxon>
        <taxon>Pseudomonadati</taxon>
        <taxon>Bacteroidota</taxon>
        <taxon>Cytophagia</taxon>
        <taxon>Cytophagales</taxon>
        <taxon>Hymenobacteraceae</taxon>
        <taxon>Hymenobacter</taxon>
    </lineage>
</organism>
<reference evidence="2" key="1">
    <citation type="submission" date="2018-04" db="EMBL/GenBank/DDBJ databases">
        <title>Complete genome of Antarctic heterotrophic bacterium Hymenobacter nivis.</title>
        <authorList>
            <person name="Terashima M."/>
        </authorList>
    </citation>
    <scope>NUCLEOTIDE SEQUENCE [LARGE SCALE GENOMIC DNA]</scope>
    <source>
        <strain evidence="2">NBRC 111535</strain>
    </source>
</reference>
<proteinExistence type="predicted"/>
<dbReference type="Proteomes" id="UP000245999">
    <property type="component" value="Chromosome"/>
</dbReference>
<evidence type="ECO:0000313" key="2">
    <source>
        <dbReference type="Proteomes" id="UP000245999"/>
    </source>
</evidence>
<dbReference type="EMBL" id="CP029145">
    <property type="protein sequence ID" value="AWM32435.1"/>
    <property type="molecule type" value="Genomic_DNA"/>
</dbReference>
<evidence type="ECO:0000313" key="1">
    <source>
        <dbReference type="EMBL" id="AWM32435.1"/>
    </source>
</evidence>
<name>A0A2Z3GN98_9BACT</name>
<protein>
    <submittedName>
        <fullName evidence="1">Uncharacterized protein</fullName>
    </submittedName>
</protein>
<accession>A0A2Z3GN98</accession>
<keyword evidence="2" id="KW-1185">Reference proteome</keyword>
<dbReference type="KEGG" id="hnv:DDQ68_06305"/>